<gene>
    <name evidence="3" type="ORF">EIP91_005100</name>
</gene>
<dbReference type="PROSITE" id="PS50097">
    <property type="entry name" value="BTB"/>
    <property type="match status" value="1"/>
</dbReference>
<feature type="region of interest" description="Disordered" evidence="1">
    <location>
        <begin position="1"/>
        <end position="32"/>
    </location>
</feature>
<reference evidence="3 4" key="1">
    <citation type="submission" date="2018-11" db="EMBL/GenBank/DDBJ databases">
        <title>Genome assembly of Steccherinum ochraceum LE-BIN_3174, the white-rot fungus of the Steccherinaceae family (The Residual Polyporoid clade, Polyporales, Basidiomycota).</title>
        <authorList>
            <person name="Fedorova T.V."/>
            <person name="Glazunova O.A."/>
            <person name="Landesman E.O."/>
            <person name="Moiseenko K.V."/>
            <person name="Psurtseva N.V."/>
            <person name="Savinova O.S."/>
            <person name="Shakhova N.V."/>
            <person name="Tyazhelova T.V."/>
            <person name="Vasina D.V."/>
        </authorList>
    </citation>
    <scope>NUCLEOTIDE SEQUENCE [LARGE SCALE GENOMIC DNA]</scope>
    <source>
        <strain evidence="3 4">LE-BIN_3174</strain>
    </source>
</reference>
<accession>A0A4R0RDT9</accession>
<dbReference type="Pfam" id="PF00651">
    <property type="entry name" value="BTB"/>
    <property type="match status" value="1"/>
</dbReference>
<dbReference type="Proteomes" id="UP000292702">
    <property type="component" value="Unassembled WGS sequence"/>
</dbReference>
<feature type="compositionally biased region" description="Polar residues" evidence="1">
    <location>
        <begin position="1"/>
        <end position="12"/>
    </location>
</feature>
<organism evidence="3 4">
    <name type="scientific">Steccherinum ochraceum</name>
    <dbReference type="NCBI Taxonomy" id="92696"/>
    <lineage>
        <taxon>Eukaryota</taxon>
        <taxon>Fungi</taxon>
        <taxon>Dikarya</taxon>
        <taxon>Basidiomycota</taxon>
        <taxon>Agaricomycotina</taxon>
        <taxon>Agaricomycetes</taxon>
        <taxon>Polyporales</taxon>
        <taxon>Steccherinaceae</taxon>
        <taxon>Steccherinum</taxon>
    </lineage>
</organism>
<name>A0A4R0RDT9_9APHY</name>
<proteinExistence type="predicted"/>
<dbReference type="Gene3D" id="3.30.710.10">
    <property type="entry name" value="Potassium Channel Kv1.1, Chain A"/>
    <property type="match status" value="1"/>
</dbReference>
<evidence type="ECO:0000256" key="1">
    <source>
        <dbReference type="SAM" id="MobiDB-lite"/>
    </source>
</evidence>
<comment type="caution">
    <text evidence="3">The sequence shown here is derived from an EMBL/GenBank/DDBJ whole genome shotgun (WGS) entry which is preliminary data.</text>
</comment>
<evidence type="ECO:0000313" key="4">
    <source>
        <dbReference type="Proteomes" id="UP000292702"/>
    </source>
</evidence>
<protein>
    <recommendedName>
        <fullName evidence="2">BTB domain-containing protein</fullName>
    </recommendedName>
</protein>
<dbReference type="AlphaFoldDB" id="A0A4R0RDT9"/>
<dbReference type="OrthoDB" id="3027208at2759"/>
<dbReference type="InterPro" id="IPR011333">
    <property type="entry name" value="SKP1/BTB/POZ_sf"/>
</dbReference>
<sequence>MSLQLPSISNDQPRPPKRARSDTSASEHSGEDSTYKRSEAFWIRDGNVILVAEQVTFRVHQGVLGRKSVIFEDMFGVPQPENAEKLEGCPLVHVSDTAEDIEHLLSVLYDGDRFLSATAQISMKMVFALLQLGIKYEIDFLRDEAINILNTAYPSSFLAYMRQHTVSSGGTERVTGRGNDDAIITINLAWKHRLHALLPGAFYACALTPIKKLAMSTRNPGSEAEDLAKLTSEDMERCLNGREHLQWMYLARYSILDVTRKSNGCLNPSVCESLRAIWKRCNEMSYTKKVFQFDFDPMEPLPLGVDEVGHCSRCESHFEGEDSRARIAMYNGLASTFGLEDFM</sequence>
<dbReference type="EMBL" id="RWJN01000281">
    <property type="protein sequence ID" value="TCD63695.1"/>
    <property type="molecule type" value="Genomic_DNA"/>
</dbReference>
<dbReference type="InterPro" id="IPR000210">
    <property type="entry name" value="BTB/POZ_dom"/>
</dbReference>
<evidence type="ECO:0000259" key="2">
    <source>
        <dbReference type="PROSITE" id="PS50097"/>
    </source>
</evidence>
<keyword evidence="4" id="KW-1185">Reference proteome</keyword>
<dbReference type="SUPFAM" id="SSF54695">
    <property type="entry name" value="POZ domain"/>
    <property type="match status" value="1"/>
</dbReference>
<feature type="domain" description="BTB" evidence="2">
    <location>
        <begin position="46"/>
        <end position="117"/>
    </location>
</feature>
<dbReference type="SMART" id="SM00225">
    <property type="entry name" value="BTB"/>
    <property type="match status" value="1"/>
</dbReference>
<evidence type="ECO:0000313" key="3">
    <source>
        <dbReference type="EMBL" id="TCD63695.1"/>
    </source>
</evidence>